<feature type="region of interest" description="Disordered" evidence="1">
    <location>
        <begin position="35"/>
        <end position="74"/>
    </location>
</feature>
<reference evidence="4" key="1">
    <citation type="journal article" date="2019" name="Int. J. Syst. Evol. Microbiol.">
        <title>The Global Catalogue of Microorganisms (GCM) 10K type strain sequencing project: providing services to taxonomists for standard genome sequencing and annotation.</title>
        <authorList>
            <consortium name="The Broad Institute Genomics Platform"/>
            <consortium name="The Broad Institute Genome Sequencing Center for Infectious Disease"/>
            <person name="Wu L."/>
            <person name="Ma J."/>
        </authorList>
    </citation>
    <scope>NUCLEOTIDE SEQUENCE [LARGE SCALE GENOMIC DNA]</scope>
    <source>
        <strain evidence="4">CGMCC 1.12404</strain>
    </source>
</reference>
<protein>
    <submittedName>
        <fullName evidence="3">Uncharacterized protein</fullName>
    </submittedName>
</protein>
<evidence type="ECO:0000256" key="1">
    <source>
        <dbReference type="SAM" id="MobiDB-lite"/>
    </source>
</evidence>
<evidence type="ECO:0000256" key="2">
    <source>
        <dbReference type="SAM" id="Phobius"/>
    </source>
</evidence>
<organism evidence="3 4">
    <name type="scientific">Kroppenstedtia guangzhouensis</name>
    <dbReference type="NCBI Taxonomy" id="1274356"/>
    <lineage>
        <taxon>Bacteria</taxon>
        <taxon>Bacillati</taxon>
        <taxon>Bacillota</taxon>
        <taxon>Bacilli</taxon>
        <taxon>Bacillales</taxon>
        <taxon>Thermoactinomycetaceae</taxon>
        <taxon>Kroppenstedtia</taxon>
    </lineage>
</organism>
<proteinExistence type="predicted"/>
<name>A0ABQ1GPL3_9BACL</name>
<feature type="compositionally biased region" description="Basic and acidic residues" evidence="1">
    <location>
        <begin position="37"/>
        <end position="50"/>
    </location>
</feature>
<dbReference type="Proteomes" id="UP000617979">
    <property type="component" value="Unassembled WGS sequence"/>
</dbReference>
<gene>
    <name evidence="3" type="ORF">GCM10007416_20470</name>
</gene>
<evidence type="ECO:0000313" key="3">
    <source>
        <dbReference type="EMBL" id="GGA47185.1"/>
    </source>
</evidence>
<feature type="compositionally biased region" description="Basic and acidic residues" evidence="1">
    <location>
        <begin position="65"/>
        <end position="74"/>
    </location>
</feature>
<keyword evidence="2" id="KW-0472">Membrane</keyword>
<keyword evidence="2" id="KW-1133">Transmembrane helix</keyword>
<feature type="region of interest" description="Disordered" evidence="1">
    <location>
        <begin position="186"/>
        <end position="205"/>
    </location>
</feature>
<keyword evidence="2" id="KW-0812">Transmembrane</keyword>
<evidence type="ECO:0000313" key="4">
    <source>
        <dbReference type="Proteomes" id="UP000617979"/>
    </source>
</evidence>
<sequence length="205" mass="22910">MSRQRSAFRKWVLFLGAVFIWMCISVVMFWGSGGEEAETKPPTAKEKALPEEPNQEPFEAEGTDEVVKEDEAEKAREETKQVVARFIRAYLSFDAKDPEKKLKEMRPYLSSTMAEGWEGLDYPDGIKKAKVLKVETAAGAEDVGGWVWTVKAQTETTFDRGGAEKAWSLYEVVVGKERDKWVVEEVNPGGDAGAEPLQIGGIEEE</sequence>
<dbReference type="EMBL" id="BMEX01000005">
    <property type="protein sequence ID" value="GGA47185.1"/>
    <property type="molecule type" value="Genomic_DNA"/>
</dbReference>
<dbReference type="RefSeq" id="WP_009710655.1">
    <property type="nucleotide sequence ID" value="NZ_BMEX01000005.1"/>
</dbReference>
<feature type="transmembrane region" description="Helical" evidence="2">
    <location>
        <begin position="12"/>
        <end position="31"/>
    </location>
</feature>
<comment type="caution">
    <text evidence="3">The sequence shown here is derived from an EMBL/GenBank/DDBJ whole genome shotgun (WGS) entry which is preliminary data.</text>
</comment>
<accession>A0ABQ1GPL3</accession>
<keyword evidence="4" id="KW-1185">Reference proteome</keyword>